<dbReference type="AlphaFoldDB" id="A0A2P5BS64"/>
<sequence>MNFEVGVCLGNWLMGSCFTKSRSIEIVTDISASKSSRVCFFFRPGNAGIQRFLPSYPCNFHNSYYPCKMSLLNQEI</sequence>
<evidence type="ECO:0000313" key="2">
    <source>
        <dbReference type="Proteomes" id="UP000237000"/>
    </source>
</evidence>
<evidence type="ECO:0000313" key="1">
    <source>
        <dbReference type="EMBL" id="PON51628.1"/>
    </source>
</evidence>
<accession>A0A2P5BS64</accession>
<dbReference type="InParanoid" id="A0A2P5BS64"/>
<protein>
    <submittedName>
        <fullName evidence="1">Uncharacterized protein</fullName>
    </submittedName>
</protein>
<dbReference type="Proteomes" id="UP000237000">
    <property type="component" value="Unassembled WGS sequence"/>
</dbReference>
<keyword evidence="2" id="KW-1185">Reference proteome</keyword>
<name>A0A2P5BS64_TREOI</name>
<proteinExistence type="predicted"/>
<reference evidence="2" key="1">
    <citation type="submission" date="2016-06" db="EMBL/GenBank/DDBJ databases">
        <title>Parallel loss of symbiosis genes in relatives of nitrogen-fixing non-legume Parasponia.</title>
        <authorList>
            <person name="Van Velzen R."/>
            <person name="Holmer R."/>
            <person name="Bu F."/>
            <person name="Rutten L."/>
            <person name="Van Zeijl A."/>
            <person name="Liu W."/>
            <person name="Santuari L."/>
            <person name="Cao Q."/>
            <person name="Sharma T."/>
            <person name="Shen D."/>
            <person name="Roswanjaya Y."/>
            <person name="Wardhani T."/>
            <person name="Kalhor M.S."/>
            <person name="Jansen J."/>
            <person name="Van den Hoogen J."/>
            <person name="Gungor B."/>
            <person name="Hartog M."/>
            <person name="Hontelez J."/>
            <person name="Verver J."/>
            <person name="Yang W.-C."/>
            <person name="Schijlen E."/>
            <person name="Repin R."/>
            <person name="Schilthuizen M."/>
            <person name="Schranz E."/>
            <person name="Heidstra R."/>
            <person name="Miyata K."/>
            <person name="Fedorova E."/>
            <person name="Kohlen W."/>
            <person name="Bisseling T."/>
            <person name="Smit S."/>
            <person name="Geurts R."/>
        </authorList>
    </citation>
    <scope>NUCLEOTIDE SEQUENCE [LARGE SCALE GENOMIC DNA]</scope>
    <source>
        <strain evidence="2">cv. RG33-2</strain>
    </source>
</reference>
<gene>
    <name evidence="1" type="ORF">TorRG33x02_310920</name>
</gene>
<comment type="caution">
    <text evidence="1">The sequence shown here is derived from an EMBL/GenBank/DDBJ whole genome shotgun (WGS) entry which is preliminary data.</text>
</comment>
<organism evidence="1 2">
    <name type="scientific">Trema orientale</name>
    <name type="common">Charcoal tree</name>
    <name type="synonym">Celtis orientalis</name>
    <dbReference type="NCBI Taxonomy" id="63057"/>
    <lineage>
        <taxon>Eukaryota</taxon>
        <taxon>Viridiplantae</taxon>
        <taxon>Streptophyta</taxon>
        <taxon>Embryophyta</taxon>
        <taxon>Tracheophyta</taxon>
        <taxon>Spermatophyta</taxon>
        <taxon>Magnoliopsida</taxon>
        <taxon>eudicotyledons</taxon>
        <taxon>Gunneridae</taxon>
        <taxon>Pentapetalae</taxon>
        <taxon>rosids</taxon>
        <taxon>fabids</taxon>
        <taxon>Rosales</taxon>
        <taxon>Cannabaceae</taxon>
        <taxon>Trema</taxon>
    </lineage>
</organism>
<dbReference type="EMBL" id="JXTC01000470">
    <property type="protein sequence ID" value="PON51628.1"/>
    <property type="molecule type" value="Genomic_DNA"/>
</dbReference>